<dbReference type="GO" id="GO:0006287">
    <property type="term" value="P:base-excision repair, gap-filling"/>
    <property type="evidence" value="ECO:0007669"/>
    <property type="project" value="TreeGrafter"/>
</dbReference>
<dbReference type="Gene3D" id="1.10.132.60">
    <property type="entry name" value="DNA polymerase family B, C-terminal domain"/>
    <property type="match status" value="1"/>
</dbReference>
<dbReference type="InterPro" id="IPR006134">
    <property type="entry name" value="DNA-dir_DNA_pol_B_multi_dom"/>
</dbReference>
<accession>A0A5E8CH16</accession>
<feature type="domain" description="DNA-directed DNA polymerase family B multifunctional" evidence="8">
    <location>
        <begin position="1039"/>
        <end position="1243"/>
    </location>
</feature>
<dbReference type="SUPFAM" id="SSF53098">
    <property type="entry name" value="Ribonuclease H-like"/>
    <property type="match status" value="1"/>
</dbReference>
<dbReference type="GO" id="GO:0045004">
    <property type="term" value="P:DNA replication proofreading"/>
    <property type="evidence" value="ECO:0007669"/>
    <property type="project" value="TreeGrafter"/>
</dbReference>
<evidence type="ECO:0000256" key="2">
    <source>
        <dbReference type="ARBA" id="ARBA00012417"/>
    </source>
</evidence>
<dbReference type="EMBL" id="CABVLZ010000002">
    <property type="protein sequence ID" value="VVU94693.1"/>
    <property type="molecule type" value="Genomic_DNA"/>
</dbReference>
<dbReference type="PRINTS" id="PR00106">
    <property type="entry name" value="DNAPOLB"/>
</dbReference>
<dbReference type="PANTHER" id="PTHR10322">
    <property type="entry name" value="DNA POLYMERASE CATALYTIC SUBUNIT"/>
    <property type="match status" value="1"/>
</dbReference>
<reference evidence="10" key="1">
    <citation type="submission" date="2019-09" db="EMBL/GenBank/DDBJ databases">
        <authorList>
            <person name="Needham M D."/>
        </authorList>
    </citation>
    <scope>NUCLEOTIDE SEQUENCE</scope>
</reference>
<gene>
    <name evidence="10" type="ORF">CPAV1605_418</name>
</gene>
<dbReference type="Pfam" id="PF03104">
    <property type="entry name" value="DNA_pol_B_exo1"/>
    <property type="match status" value="1"/>
</dbReference>
<evidence type="ECO:0000256" key="6">
    <source>
        <dbReference type="ARBA" id="ARBA00023125"/>
    </source>
</evidence>
<dbReference type="Pfam" id="PF00136">
    <property type="entry name" value="DNA_pol_B"/>
    <property type="match status" value="2"/>
</dbReference>
<organism evidence="10">
    <name type="scientific">seawater metagenome</name>
    <dbReference type="NCBI Taxonomy" id="1561972"/>
    <lineage>
        <taxon>unclassified sequences</taxon>
        <taxon>metagenomes</taxon>
        <taxon>ecological metagenomes</taxon>
    </lineage>
</organism>
<dbReference type="GO" id="GO:0003677">
    <property type="term" value="F:DNA binding"/>
    <property type="evidence" value="ECO:0007669"/>
    <property type="project" value="UniProtKB-KW"/>
</dbReference>
<proteinExistence type="inferred from homology"/>
<keyword evidence="5" id="KW-0239">DNA-directed DNA polymerase</keyword>
<feature type="domain" description="DNA-directed DNA polymerase family B exonuclease" evidence="9">
    <location>
        <begin position="147"/>
        <end position="386"/>
    </location>
</feature>
<dbReference type="InterPro" id="IPR050240">
    <property type="entry name" value="DNA_pol_type-B"/>
</dbReference>
<dbReference type="InterPro" id="IPR017964">
    <property type="entry name" value="DNA-dir_DNA_pol_B_CS"/>
</dbReference>
<evidence type="ECO:0000259" key="8">
    <source>
        <dbReference type="Pfam" id="PF00136"/>
    </source>
</evidence>
<evidence type="ECO:0000313" key="10">
    <source>
        <dbReference type="EMBL" id="VVU94693.1"/>
    </source>
</evidence>
<dbReference type="Gene3D" id="3.90.1600.10">
    <property type="entry name" value="Palm domain of DNA polymerase"/>
    <property type="match status" value="2"/>
</dbReference>
<dbReference type="InterPro" id="IPR006133">
    <property type="entry name" value="DNA-dir_DNA_pol_B_exonuc"/>
</dbReference>
<keyword evidence="6" id="KW-0238">DNA-binding</keyword>
<sequence length="1280" mass="150422">MSDKHIEFQIYDYIDSHEYDDSSETPDESEIGNYTIHLFGRTADDKSVYVKVLDYTPYFYVKIPDKWNTNKVNLFVEYIKEKVWGKYKNSLLDYDIVTRHIAFGFTAGKLFKFIRFVFNNHDGMRRYSYIFNNKLRIPRVSNKLKKYKVYESNILPMIRCMHIKDIKGCGWVQINKNDSYLVEEEEEKISRCDIELKVKWTKIKSIEKEEIAPLIIASFDIETYSVDGKFPQAHRPGDEIIQIGTTFSRYGSSECFYQHIVTLKSCDKINGADVESYDNETDVIQAWVRMMNRMGPDIITGYNIFFFDEKYIYDRSCMKNVNCKIEASMWSKLKNHECNFKQITLSSSALGDNHLRYYQTPGIVHIDLMKVIQKDYKLDGWKLDYVASQFVRGKINGIEVDYLEGEKMIKLKADTIQDIQAEDYIHIELIDQNIKDKIGEKFKIIKIIDKDIYLKYDEEIITCEHDGFSLYWSQAKDDVGPQDIFKFQREGSYERGIVAKYCLKDCRLCNLLINKLEIITNNMSMANVCCVPLSFLFFRGQGVKLFSLVAKKYRKENYVLPVIQYEVSIKKGNNIYSGKYFNEDDETYYTLTVNKINKKELDRPKKYTFKKEEAEVLEDGSYEGAIVFDPDPGIYYSPTAVLDYASLYPRSMIHKNLSHETIVLDDLYDNLEEYEYFESTYRNMDGTTTKCRYAKNKDGTLGIIPQILTDLLDERTATKKKMKKESNQFKKKILDGHQLALKITANSLYGQMGAPTSPICLKHIAACTTAIGREMLTLAKKYMEEIFPAIILGLKDANENNDVKVWNKIIQTELKEDMIDNKFNNMIKDWIINNLKDYTLQPIIRYGDTDSVFCDFQFFHSCKQVSAKKSLKVWKKIIFFGRELIEKNLLLEYKALWNNTFNEYFKEINDLELPILPNYYTKSCYQKEELPIQERMFNLLKEFFEESYLPWLWSMKESHFEKRKNFQKVAVNWGSYLVEKHGFDQTNLTKEYLDQITGFITEEISDYVFEPILYFNKDDKRIIKVRFFTNGIRAIDQESLELSIKAGELAGDLIKKRLAFPHDLEYEKTFWPFLILTKKRYVGNKYEFDPKKYKQDSMGIVLKRRDNAPIVKLVCGEIVNILMNEKNPNKALEFTEQAIKNMFEEKYNMKYFIITKTLRDNYKDRTRIAHAVLADRIAIRDPGNKPQSNDRIAYANIVIDGDTKKLLQGDMIETPKFIIENNCKIDYLHYLTNQIMKPALQFLSVAVENAEDMFNDQIMKVNNERKGRTDITSWFKVSKA</sequence>
<dbReference type="Gene3D" id="3.30.420.10">
    <property type="entry name" value="Ribonuclease H-like superfamily/Ribonuclease H"/>
    <property type="match status" value="2"/>
</dbReference>
<dbReference type="InterPro" id="IPR036397">
    <property type="entry name" value="RNaseH_sf"/>
</dbReference>
<dbReference type="GO" id="GO:0003887">
    <property type="term" value="F:DNA-directed DNA polymerase activity"/>
    <property type="evidence" value="ECO:0007669"/>
    <property type="project" value="UniProtKB-KW"/>
</dbReference>
<comment type="catalytic activity">
    <reaction evidence="7">
        <text>DNA(n) + a 2'-deoxyribonucleoside 5'-triphosphate = DNA(n+1) + diphosphate</text>
        <dbReference type="Rhea" id="RHEA:22508"/>
        <dbReference type="Rhea" id="RHEA-COMP:17339"/>
        <dbReference type="Rhea" id="RHEA-COMP:17340"/>
        <dbReference type="ChEBI" id="CHEBI:33019"/>
        <dbReference type="ChEBI" id="CHEBI:61560"/>
        <dbReference type="ChEBI" id="CHEBI:173112"/>
        <dbReference type="EC" id="2.7.7.7"/>
    </reaction>
</comment>
<evidence type="ECO:0000256" key="4">
    <source>
        <dbReference type="ARBA" id="ARBA00022695"/>
    </source>
</evidence>
<keyword evidence="4" id="KW-0548">Nucleotidyltransferase</keyword>
<dbReference type="EC" id="2.7.7.7" evidence="2"/>
<dbReference type="SUPFAM" id="SSF56672">
    <property type="entry name" value="DNA/RNA polymerases"/>
    <property type="match status" value="2"/>
</dbReference>
<evidence type="ECO:0000256" key="1">
    <source>
        <dbReference type="ARBA" id="ARBA00005755"/>
    </source>
</evidence>
<dbReference type="GO" id="GO:0008296">
    <property type="term" value="F:3'-5'-DNA exonuclease activity"/>
    <property type="evidence" value="ECO:0007669"/>
    <property type="project" value="TreeGrafter"/>
</dbReference>
<protein>
    <recommendedName>
        <fullName evidence="2">DNA-directed DNA polymerase</fullName>
        <ecNumber evidence="2">2.7.7.7</ecNumber>
    </recommendedName>
</protein>
<dbReference type="GO" id="GO:0006297">
    <property type="term" value="P:nucleotide-excision repair, DNA gap filling"/>
    <property type="evidence" value="ECO:0007669"/>
    <property type="project" value="TreeGrafter"/>
</dbReference>
<evidence type="ECO:0000256" key="7">
    <source>
        <dbReference type="ARBA" id="ARBA00049244"/>
    </source>
</evidence>
<dbReference type="PROSITE" id="PS00116">
    <property type="entry name" value="DNA_POLYMERASE_B"/>
    <property type="match status" value="1"/>
</dbReference>
<keyword evidence="3" id="KW-0808">Transferase</keyword>
<dbReference type="AlphaFoldDB" id="A0A5E8CH16"/>
<feature type="domain" description="DNA-directed DNA polymerase family B multifunctional" evidence="8">
    <location>
        <begin position="531"/>
        <end position="865"/>
    </location>
</feature>
<dbReference type="SMART" id="SM00486">
    <property type="entry name" value="POLBc"/>
    <property type="match status" value="1"/>
</dbReference>
<dbReference type="Gene3D" id="1.10.287.690">
    <property type="entry name" value="Helix hairpin bin"/>
    <property type="match status" value="1"/>
</dbReference>
<dbReference type="InterPro" id="IPR012337">
    <property type="entry name" value="RNaseH-like_sf"/>
</dbReference>
<dbReference type="InterPro" id="IPR023211">
    <property type="entry name" value="DNA_pol_palm_dom_sf"/>
</dbReference>
<evidence type="ECO:0000256" key="5">
    <source>
        <dbReference type="ARBA" id="ARBA00022932"/>
    </source>
</evidence>
<dbReference type="InterPro" id="IPR006172">
    <property type="entry name" value="DNA-dir_DNA_pol_B"/>
</dbReference>
<dbReference type="PANTHER" id="PTHR10322:SF23">
    <property type="entry name" value="DNA POLYMERASE DELTA CATALYTIC SUBUNIT"/>
    <property type="match status" value="1"/>
</dbReference>
<dbReference type="InterPro" id="IPR042087">
    <property type="entry name" value="DNA_pol_B_thumb"/>
</dbReference>
<dbReference type="InterPro" id="IPR043502">
    <property type="entry name" value="DNA/RNA_pol_sf"/>
</dbReference>
<evidence type="ECO:0000259" key="9">
    <source>
        <dbReference type="Pfam" id="PF03104"/>
    </source>
</evidence>
<dbReference type="GO" id="GO:0000166">
    <property type="term" value="F:nucleotide binding"/>
    <property type="evidence" value="ECO:0007669"/>
    <property type="project" value="InterPro"/>
</dbReference>
<dbReference type="GO" id="GO:0043625">
    <property type="term" value="C:delta DNA polymerase complex"/>
    <property type="evidence" value="ECO:0007669"/>
    <property type="project" value="TreeGrafter"/>
</dbReference>
<dbReference type="Gene3D" id="2.40.50.730">
    <property type="match status" value="2"/>
</dbReference>
<comment type="similarity">
    <text evidence="1">Belongs to the DNA polymerase type-B family.</text>
</comment>
<name>A0A5E8CH16_9ZZZZ</name>
<evidence type="ECO:0000256" key="3">
    <source>
        <dbReference type="ARBA" id="ARBA00022679"/>
    </source>
</evidence>